<dbReference type="KEGG" id="pcre:NCTC12858_00090"/>
<reference evidence="3 5" key="2">
    <citation type="submission" date="2018-06" db="EMBL/GenBank/DDBJ databases">
        <authorList>
            <consortium name="Pathogen Informatics"/>
            <person name="Doyle S."/>
        </authorList>
    </citation>
    <scope>NUCLEOTIDE SEQUENCE [LARGE SCALE GENOMIC DNA]</scope>
    <source>
        <strain evidence="3 5">NCTC12858</strain>
    </source>
</reference>
<reference evidence="2 4" key="1">
    <citation type="submission" date="2014-08" db="EMBL/GenBank/DDBJ databases">
        <title>Porphyromonas crevioricanis strain:COT-253_OH1447 Genome sequencing.</title>
        <authorList>
            <person name="Wallis C."/>
            <person name="Deusch O."/>
            <person name="O'Flynn C."/>
            <person name="Davis I."/>
            <person name="Jospin G."/>
            <person name="Darling A.E."/>
            <person name="Coil D.A."/>
            <person name="Alexiev A."/>
            <person name="Horsfall A."/>
            <person name="Kirkwood N."/>
            <person name="Harris S."/>
            <person name="Eisen J.A."/>
        </authorList>
    </citation>
    <scope>NUCLEOTIDE SEQUENCE [LARGE SCALE GENOMIC DNA]</scope>
    <source>
        <strain evidence="4">COT-253 OH1447</strain>
        <strain evidence="2">COT-253_OH1447</strain>
    </source>
</reference>
<evidence type="ECO:0008006" key="6">
    <source>
        <dbReference type="Google" id="ProtNLM"/>
    </source>
</evidence>
<dbReference type="Proteomes" id="UP000030136">
    <property type="component" value="Unassembled WGS sequence"/>
</dbReference>
<dbReference type="STRING" id="393921.HQ45_04470"/>
<name>A0A0A2FJ43_9PORP</name>
<evidence type="ECO:0000313" key="4">
    <source>
        <dbReference type="Proteomes" id="UP000030136"/>
    </source>
</evidence>
<dbReference type="Proteomes" id="UP000249300">
    <property type="component" value="Chromosome 1"/>
</dbReference>
<dbReference type="RefSeq" id="WP_023937098.1">
    <property type="nucleotide sequence ID" value="NZ_FUXH01000003.1"/>
</dbReference>
<accession>A0A0A2FJ43</accession>
<keyword evidence="5" id="KW-1185">Reference proteome</keyword>
<evidence type="ECO:0000313" key="5">
    <source>
        <dbReference type="Proteomes" id="UP000249300"/>
    </source>
</evidence>
<evidence type="ECO:0000313" key="2">
    <source>
        <dbReference type="EMBL" id="KGN94256.1"/>
    </source>
</evidence>
<feature type="chain" id="PRO_5043118637" description="Lipocalin-like domain-containing protein" evidence="1">
    <location>
        <begin position="26"/>
        <end position="136"/>
    </location>
</feature>
<dbReference type="AlphaFoldDB" id="A0A0A2FJ43"/>
<protein>
    <recommendedName>
        <fullName evidence="6">Lipocalin-like domain-containing protein</fullName>
    </recommendedName>
</protein>
<organism evidence="2 4">
    <name type="scientific">Porphyromonas crevioricanis</name>
    <dbReference type="NCBI Taxonomy" id="393921"/>
    <lineage>
        <taxon>Bacteria</taxon>
        <taxon>Pseudomonadati</taxon>
        <taxon>Bacteroidota</taxon>
        <taxon>Bacteroidia</taxon>
        <taxon>Bacteroidales</taxon>
        <taxon>Porphyromonadaceae</taxon>
        <taxon>Porphyromonas</taxon>
    </lineage>
</organism>
<feature type="signal peptide" evidence="1">
    <location>
        <begin position="1"/>
        <end position="25"/>
    </location>
</feature>
<proteinExistence type="predicted"/>
<evidence type="ECO:0000256" key="1">
    <source>
        <dbReference type="SAM" id="SignalP"/>
    </source>
</evidence>
<dbReference type="EMBL" id="JQJC01000020">
    <property type="protein sequence ID" value="KGN94256.1"/>
    <property type="molecule type" value="Genomic_DNA"/>
</dbReference>
<dbReference type="PROSITE" id="PS51257">
    <property type="entry name" value="PROKAR_LIPOPROTEIN"/>
    <property type="match status" value="1"/>
</dbReference>
<dbReference type="EMBL" id="LS483447">
    <property type="protein sequence ID" value="SQH72284.1"/>
    <property type="molecule type" value="Genomic_DNA"/>
</dbReference>
<keyword evidence="1" id="KW-0732">Signal</keyword>
<evidence type="ECO:0000313" key="3">
    <source>
        <dbReference type="EMBL" id="SQH72284.1"/>
    </source>
</evidence>
<gene>
    <name evidence="2" type="ORF">HQ38_06965</name>
    <name evidence="3" type="ORF">NCTC12858_00090</name>
</gene>
<sequence length="136" mass="15614">MKKISLLFICFTLVLVGSLSLTSCDKDIDDKNAYISGQHDPEIIGRWMPYLEGGPTVPSDQTLTYVYTAEGRIYKRVGDRIIEDGREVYYRTKDNVLYTLDISSTSKQGKQTQTEYDYRISGDLLSLPGQRFRRVR</sequence>